<organism evidence="5 6">
    <name type="scientific">Achromobacter aloeverae</name>
    <dbReference type="NCBI Taxonomy" id="1750518"/>
    <lineage>
        <taxon>Bacteria</taxon>
        <taxon>Pseudomonadati</taxon>
        <taxon>Pseudomonadota</taxon>
        <taxon>Betaproteobacteria</taxon>
        <taxon>Burkholderiales</taxon>
        <taxon>Alcaligenaceae</taxon>
        <taxon>Achromobacter</taxon>
    </lineage>
</organism>
<dbReference type="EMBL" id="PYAL01000003">
    <property type="protein sequence ID" value="RXN90295.1"/>
    <property type="molecule type" value="Genomic_DNA"/>
</dbReference>
<keyword evidence="2" id="KW-0560">Oxidoreductase</keyword>
<dbReference type="GO" id="GO:0016491">
    <property type="term" value="F:oxidoreductase activity"/>
    <property type="evidence" value="ECO:0007669"/>
    <property type="project" value="UniProtKB-KW"/>
</dbReference>
<dbReference type="PRINTS" id="PR00080">
    <property type="entry name" value="SDRFAMILY"/>
</dbReference>
<dbReference type="RefSeq" id="WP_129150729.1">
    <property type="nucleotide sequence ID" value="NZ_JBHSDO010000014.1"/>
</dbReference>
<evidence type="ECO:0000256" key="1">
    <source>
        <dbReference type="ARBA" id="ARBA00006484"/>
    </source>
</evidence>
<accession>A0A4Q1HL05</accession>
<evidence type="ECO:0000313" key="5">
    <source>
        <dbReference type="EMBL" id="RXN90295.1"/>
    </source>
</evidence>
<dbReference type="InterPro" id="IPR036291">
    <property type="entry name" value="NAD(P)-bd_dom_sf"/>
</dbReference>
<dbReference type="AlphaFoldDB" id="A0A4Q1HL05"/>
<feature type="region of interest" description="Disordered" evidence="3">
    <location>
        <begin position="1"/>
        <end position="30"/>
    </location>
</feature>
<name>A0A4Q1HL05_9BURK</name>
<dbReference type="SMART" id="SM00822">
    <property type="entry name" value="PKS_KR"/>
    <property type="match status" value="1"/>
</dbReference>
<keyword evidence="6" id="KW-1185">Reference proteome</keyword>
<sequence>MAGIAGAGGPAPATEGPAVATDGPDGGAREPARVLVTGAASGIGAAIAAALRDGGWSVLGLDRSPAPAAGTLEHRQVDLTDDDALRAALRAAGRIDAIVHAAGFMRTAPLGRLDPDDGEAMWRIHVRAAEVLVDALAPGLPDGGRVVLVGSRTANGAAGRSQYAATKAALVGMARSWAAELAPRGITVNVIAPGATDTPMLRDPARGGTPPRLPPLGRFVRPDEIGALAAFLLGPGAGAITGQQIVVCGGASL</sequence>
<protein>
    <submittedName>
        <fullName evidence="5">Oxidoreductase</fullName>
    </submittedName>
</protein>
<dbReference type="InterPro" id="IPR057326">
    <property type="entry name" value="KR_dom"/>
</dbReference>
<dbReference type="PANTHER" id="PTHR43477">
    <property type="entry name" value="DIHYDROANTICAPSIN 7-DEHYDROGENASE"/>
    <property type="match status" value="1"/>
</dbReference>
<dbReference type="Proteomes" id="UP000290849">
    <property type="component" value="Unassembled WGS sequence"/>
</dbReference>
<dbReference type="InterPro" id="IPR002347">
    <property type="entry name" value="SDR_fam"/>
</dbReference>
<gene>
    <name evidence="5" type="ORF">C7R54_12305</name>
</gene>
<comment type="caution">
    <text evidence="5">The sequence shown here is derived from an EMBL/GenBank/DDBJ whole genome shotgun (WGS) entry which is preliminary data.</text>
</comment>
<dbReference type="OrthoDB" id="8665216at2"/>
<evidence type="ECO:0000313" key="6">
    <source>
        <dbReference type="Proteomes" id="UP000290849"/>
    </source>
</evidence>
<dbReference type="PRINTS" id="PR00081">
    <property type="entry name" value="GDHRDH"/>
</dbReference>
<evidence type="ECO:0000256" key="2">
    <source>
        <dbReference type="ARBA" id="ARBA00023002"/>
    </source>
</evidence>
<evidence type="ECO:0000259" key="4">
    <source>
        <dbReference type="SMART" id="SM00822"/>
    </source>
</evidence>
<feature type="domain" description="Ketoreductase" evidence="4">
    <location>
        <begin position="32"/>
        <end position="194"/>
    </location>
</feature>
<dbReference type="SUPFAM" id="SSF51735">
    <property type="entry name" value="NAD(P)-binding Rossmann-fold domains"/>
    <property type="match status" value="1"/>
</dbReference>
<dbReference type="CDD" id="cd05233">
    <property type="entry name" value="SDR_c"/>
    <property type="match status" value="1"/>
</dbReference>
<dbReference type="PANTHER" id="PTHR43477:SF1">
    <property type="entry name" value="DIHYDROANTICAPSIN 7-DEHYDROGENASE"/>
    <property type="match status" value="1"/>
</dbReference>
<dbReference type="Pfam" id="PF13561">
    <property type="entry name" value="adh_short_C2"/>
    <property type="match status" value="1"/>
</dbReference>
<reference evidence="5 6" key="1">
    <citation type="journal article" date="2017" name="Int. J. Syst. Evol. Microbiol.">
        <title>Achromobacter aloeverae sp. nov., isolated from the root of Aloe vera (L.) Burm.f.</title>
        <authorList>
            <person name="Kuncharoen N."/>
            <person name="Muramatsu Y."/>
            <person name="Shibata C."/>
            <person name="Kamakura Y."/>
            <person name="Nakagawa Y."/>
            <person name="Tanasupawat S."/>
        </authorList>
    </citation>
    <scope>NUCLEOTIDE SEQUENCE [LARGE SCALE GENOMIC DNA]</scope>
    <source>
        <strain evidence="5 6">AVA-1</strain>
    </source>
</reference>
<dbReference type="InterPro" id="IPR051122">
    <property type="entry name" value="SDR_DHRS6-like"/>
</dbReference>
<comment type="similarity">
    <text evidence="1">Belongs to the short-chain dehydrogenases/reductases (SDR) family.</text>
</comment>
<feature type="compositionally biased region" description="Low complexity" evidence="3">
    <location>
        <begin position="10"/>
        <end position="20"/>
    </location>
</feature>
<proteinExistence type="inferred from homology"/>
<dbReference type="Gene3D" id="3.40.50.720">
    <property type="entry name" value="NAD(P)-binding Rossmann-like Domain"/>
    <property type="match status" value="1"/>
</dbReference>
<evidence type="ECO:0000256" key="3">
    <source>
        <dbReference type="SAM" id="MobiDB-lite"/>
    </source>
</evidence>